<keyword evidence="8" id="KW-1185">Reference proteome</keyword>
<comment type="similarity">
    <text evidence="1">Belongs to the class IV-like SAM-binding methyltransferase superfamily. RNA methyltransferase TrmH family.</text>
</comment>
<comment type="subunit">
    <text evidence="5">Homodimer.</text>
</comment>
<dbReference type="PANTHER" id="PTHR42786">
    <property type="entry name" value="TRNA/RRNA METHYLTRANSFERASE"/>
    <property type="match status" value="1"/>
</dbReference>
<dbReference type="InterPro" id="IPR029028">
    <property type="entry name" value="Alpha/beta_knot_MTases"/>
</dbReference>
<dbReference type="InterPro" id="IPR004384">
    <property type="entry name" value="RNA_MeTrfase_TrmJ/LasT"/>
</dbReference>
<dbReference type="InterPro" id="IPR001537">
    <property type="entry name" value="SpoU_MeTrfase"/>
</dbReference>
<evidence type="ECO:0000313" key="8">
    <source>
        <dbReference type="Proteomes" id="UP000275394"/>
    </source>
</evidence>
<sequence>MLQLLDHVRVILINTTHPGNIGATARAMKNMGVSELVLVAPKRYPADEADWRAAGAKDVLENAVIVNSVEEAIEGCGLVLGTSARERKIPWPLFDPRESAERAQQSLQAGNKVAIMFGREDRGLTNEELQKCHFHVHIPTNEAYSSLNLGAAVQVLCYEMRMALLGEHPLSGKTLDRWDHPLANAADVERMMVHLEQVLIDVDFLESGSTNQVMTRLRRLFTRQQLDAMEVNILRGILRSTQKALVSRDGGSIAE</sequence>
<dbReference type="SUPFAM" id="SSF75217">
    <property type="entry name" value="alpha/beta knot"/>
    <property type="match status" value="1"/>
</dbReference>
<evidence type="ECO:0000313" key="7">
    <source>
        <dbReference type="EMBL" id="ROS05180.1"/>
    </source>
</evidence>
<dbReference type="GO" id="GO:0003723">
    <property type="term" value="F:RNA binding"/>
    <property type="evidence" value="ECO:0007669"/>
    <property type="project" value="InterPro"/>
</dbReference>
<evidence type="ECO:0000256" key="3">
    <source>
        <dbReference type="ARBA" id="ARBA00022679"/>
    </source>
</evidence>
<dbReference type="PANTHER" id="PTHR42786:SF2">
    <property type="entry name" value="TRNA (CYTIDINE_URIDINE-2'-O-)-METHYLTRANSFERASE TRMJ"/>
    <property type="match status" value="1"/>
</dbReference>
<evidence type="ECO:0000256" key="4">
    <source>
        <dbReference type="ARBA" id="ARBA00022691"/>
    </source>
</evidence>
<comment type="function">
    <text evidence="5">Catalyzes the formation of 2'O-methylated cytidine (Cm32) or 2'O-methylated uridine (Um32) at position 32 in tRNA.</text>
</comment>
<dbReference type="EMBL" id="RKHR01000003">
    <property type="protein sequence ID" value="ROS05180.1"/>
    <property type="molecule type" value="Genomic_DNA"/>
</dbReference>
<dbReference type="RefSeq" id="WP_123711115.1">
    <property type="nucleotide sequence ID" value="NZ_RKHR01000003.1"/>
</dbReference>
<comment type="subcellular location">
    <subcellularLocation>
        <location evidence="5">Cytoplasm</location>
    </subcellularLocation>
</comment>
<keyword evidence="3 7" id="KW-0808">Transferase</keyword>
<proteinExistence type="inferred from homology"/>
<keyword evidence="2 5" id="KW-0489">Methyltransferase</keyword>
<organism evidence="7 8">
    <name type="scientific">Sinobacterium caligoides</name>
    <dbReference type="NCBI Taxonomy" id="933926"/>
    <lineage>
        <taxon>Bacteria</taxon>
        <taxon>Pseudomonadati</taxon>
        <taxon>Pseudomonadota</taxon>
        <taxon>Gammaproteobacteria</taxon>
        <taxon>Cellvibrionales</taxon>
        <taxon>Spongiibacteraceae</taxon>
        <taxon>Sinobacterium</taxon>
    </lineage>
</organism>
<dbReference type="Pfam" id="PF00588">
    <property type="entry name" value="SpoU_methylase"/>
    <property type="match status" value="1"/>
</dbReference>
<dbReference type="OrthoDB" id="9806346at2"/>
<comment type="catalytic activity">
    <reaction evidence="5">
        <text>cytidine(32) in tRNA + S-adenosyl-L-methionine = 2'-O-methylcytidine(32) in tRNA + S-adenosyl-L-homocysteine + H(+)</text>
        <dbReference type="Rhea" id="RHEA:42932"/>
        <dbReference type="Rhea" id="RHEA-COMP:10288"/>
        <dbReference type="Rhea" id="RHEA-COMP:10289"/>
        <dbReference type="ChEBI" id="CHEBI:15378"/>
        <dbReference type="ChEBI" id="CHEBI:57856"/>
        <dbReference type="ChEBI" id="CHEBI:59789"/>
        <dbReference type="ChEBI" id="CHEBI:74495"/>
        <dbReference type="ChEBI" id="CHEBI:82748"/>
        <dbReference type="EC" id="2.1.1.200"/>
    </reaction>
</comment>
<dbReference type="EC" id="2.1.1.200" evidence="5"/>
<dbReference type="Proteomes" id="UP000275394">
    <property type="component" value="Unassembled WGS sequence"/>
</dbReference>
<dbReference type="GO" id="GO:0005829">
    <property type="term" value="C:cytosol"/>
    <property type="evidence" value="ECO:0007669"/>
    <property type="project" value="TreeGrafter"/>
</dbReference>
<dbReference type="InterPro" id="IPR029026">
    <property type="entry name" value="tRNA_m1G_MTases_N"/>
</dbReference>
<keyword evidence="4 5" id="KW-0949">S-adenosyl-L-methionine</keyword>
<evidence type="ECO:0000256" key="5">
    <source>
        <dbReference type="RuleBase" id="RU362024"/>
    </source>
</evidence>
<dbReference type="AlphaFoldDB" id="A0A3N2DZC3"/>
<dbReference type="GO" id="GO:0002128">
    <property type="term" value="P:tRNA nucleoside ribose methylation"/>
    <property type="evidence" value="ECO:0007669"/>
    <property type="project" value="TreeGrafter"/>
</dbReference>
<comment type="caution">
    <text evidence="7">The sequence shown here is derived from an EMBL/GenBank/DDBJ whole genome shotgun (WGS) entry which is preliminary data.</text>
</comment>
<dbReference type="CDD" id="cd18093">
    <property type="entry name" value="SpoU-like_TrmJ"/>
    <property type="match status" value="1"/>
</dbReference>
<dbReference type="GO" id="GO:0160206">
    <property type="term" value="F:tRNA (cytidine(32)/uridine(32)-2'-O)-methyltransferase activity"/>
    <property type="evidence" value="ECO:0007669"/>
    <property type="project" value="UniProtKB-EC"/>
</dbReference>
<dbReference type="Gene3D" id="3.40.1280.10">
    <property type="match status" value="1"/>
</dbReference>
<dbReference type="NCBIfam" id="TIGR00050">
    <property type="entry name" value="rRNA_methyl_1"/>
    <property type="match status" value="1"/>
</dbReference>
<reference evidence="7 8" key="1">
    <citation type="submission" date="2018-11" db="EMBL/GenBank/DDBJ databases">
        <title>Genomic Encyclopedia of Type Strains, Phase IV (KMG-IV): sequencing the most valuable type-strain genomes for metagenomic binning, comparative biology and taxonomic classification.</title>
        <authorList>
            <person name="Goeker M."/>
        </authorList>
    </citation>
    <scope>NUCLEOTIDE SEQUENCE [LARGE SCALE GENOMIC DNA]</scope>
    <source>
        <strain evidence="7 8">DSM 100316</strain>
    </source>
</reference>
<dbReference type="Gene3D" id="1.10.8.590">
    <property type="match status" value="1"/>
</dbReference>
<gene>
    <name evidence="5" type="primary">trmJ</name>
    <name evidence="7" type="ORF">EDC56_0709</name>
</gene>
<dbReference type="PIRSF" id="PIRSF004808">
    <property type="entry name" value="LasT"/>
    <property type="match status" value="1"/>
</dbReference>
<accession>A0A3N2DZC3</accession>
<keyword evidence="5" id="KW-0963">Cytoplasm</keyword>
<feature type="domain" description="tRNA/rRNA methyltransferase SpoU type" evidence="6">
    <location>
        <begin position="8"/>
        <end position="158"/>
    </location>
</feature>
<protein>
    <recommendedName>
        <fullName evidence="5">tRNA (cytidine/uridine-2'-O-)-methyltransferase TrmJ</fullName>
        <ecNumber evidence="5">2.1.1.200</ecNumber>
    </recommendedName>
    <alternativeName>
        <fullName evidence="5">tRNA (cytidine(32)/uridine(32)-2'-O)-methyltransferase</fullName>
    </alternativeName>
    <alternativeName>
        <fullName evidence="5">tRNA Cm32/Um32 methyltransferase</fullName>
    </alternativeName>
</protein>
<name>A0A3N2DZC3_9GAMM</name>
<evidence type="ECO:0000259" key="6">
    <source>
        <dbReference type="Pfam" id="PF00588"/>
    </source>
</evidence>
<comment type="catalytic activity">
    <reaction evidence="5">
        <text>uridine(32) in tRNA + S-adenosyl-L-methionine = 2'-O-methyluridine(32) in tRNA + S-adenosyl-L-homocysteine + H(+)</text>
        <dbReference type="Rhea" id="RHEA:42936"/>
        <dbReference type="Rhea" id="RHEA-COMP:10107"/>
        <dbReference type="Rhea" id="RHEA-COMP:10290"/>
        <dbReference type="ChEBI" id="CHEBI:15378"/>
        <dbReference type="ChEBI" id="CHEBI:57856"/>
        <dbReference type="ChEBI" id="CHEBI:59789"/>
        <dbReference type="ChEBI" id="CHEBI:65315"/>
        <dbReference type="ChEBI" id="CHEBI:74478"/>
        <dbReference type="EC" id="2.1.1.200"/>
    </reaction>
</comment>
<evidence type="ECO:0000256" key="1">
    <source>
        <dbReference type="ARBA" id="ARBA00007228"/>
    </source>
</evidence>
<keyword evidence="5" id="KW-0819">tRNA processing</keyword>
<dbReference type="FunFam" id="3.40.1280.10:FF:000006">
    <property type="entry name" value="Uncharacterized tRNA/rRNA methyltransferase HI_0380"/>
    <property type="match status" value="1"/>
</dbReference>
<dbReference type="GO" id="GO:0106339">
    <property type="term" value="F:tRNA (cytidine(32)-2'-O)-methyltransferase activity"/>
    <property type="evidence" value="ECO:0007669"/>
    <property type="project" value="RHEA"/>
</dbReference>
<evidence type="ECO:0000256" key="2">
    <source>
        <dbReference type="ARBA" id="ARBA00022603"/>
    </source>
</evidence>